<gene>
    <name evidence="2" type="ORF">CINCED_3A009169</name>
</gene>
<protein>
    <submittedName>
        <fullName evidence="2">Uncharacterized protein</fullName>
    </submittedName>
</protein>
<name>A0A5E4MK35_9HEMI</name>
<sequence>MSSTTSLNIDGMSADEKIEHINLLREIIRLKEQSGTGFSSQNNGNKKRNIISGTVMSIIFVTCFVLVVAMAFYSFRTLYLAIQKKFPTPHSEL</sequence>
<evidence type="ECO:0000313" key="2">
    <source>
        <dbReference type="EMBL" id="VVC31832.1"/>
    </source>
</evidence>
<dbReference type="EMBL" id="CABPRJ010000951">
    <property type="protein sequence ID" value="VVC31832.1"/>
    <property type="molecule type" value="Genomic_DNA"/>
</dbReference>
<feature type="transmembrane region" description="Helical" evidence="1">
    <location>
        <begin position="50"/>
        <end position="75"/>
    </location>
</feature>
<evidence type="ECO:0000313" key="3">
    <source>
        <dbReference type="Proteomes" id="UP000325440"/>
    </source>
</evidence>
<keyword evidence="1" id="KW-0812">Transmembrane</keyword>
<proteinExistence type="predicted"/>
<dbReference type="Proteomes" id="UP000325440">
    <property type="component" value="Unassembled WGS sequence"/>
</dbReference>
<organism evidence="2 3">
    <name type="scientific">Cinara cedri</name>
    <dbReference type="NCBI Taxonomy" id="506608"/>
    <lineage>
        <taxon>Eukaryota</taxon>
        <taxon>Metazoa</taxon>
        <taxon>Ecdysozoa</taxon>
        <taxon>Arthropoda</taxon>
        <taxon>Hexapoda</taxon>
        <taxon>Insecta</taxon>
        <taxon>Pterygota</taxon>
        <taxon>Neoptera</taxon>
        <taxon>Paraneoptera</taxon>
        <taxon>Hemiptera</taxon>
        <taxon>Sternorrhyncha</taxon>
        <taxon>Aphidomorpha</taxon>
        <taxon>Aphidoidea</taxon>
        <taxon>Aphididae</taxon>
        <taxon>Lachninae</taxon>
        <taxon>Cinara</taxon>
    </lineage>
</organism>
<keyword evidence="1" id="KW-1133">Transmembrane helix</keyword>
<dbReference type="OrthoDB" id="6585706at2759"/>
<accession>A0A5E4MK35</accession>
<reference evidence="2 3" key="1">
    <citation type="submission" date="2019-08" db="EMBL/GenBank/DDBJ databases">
        <authorList>
            <person name="Alioto T."/>
            <person name="Alioto T."/>
            <person name="Gomez Garrido J."/>
        </authorList>
    </citation>
    <scope>NUCLEOTIDE SEQUENCE [LARGE SCALE GENOMIC DNA]</scope>
</reference>
<dbReference type="AlphaFoldDB" id="A0A5E4MK35"/>
<keyword evidence="1" id="KW-0472">Membrane</keyword>
<evidence type="ECO:0000256" key="1">
    <source>
        <dbReference type="SAM" id="Phobius"/>
    </source>
</evidence>
<keyword evidence="3" id="KW-1185">Reference proteome</keyword>